<feature type="domain" description="CRAL-TRIO" evidence="1">
    <location>
        <begin position="78"/>
        <end position="240"/>
    </location>
</feature>
<comment type="caution">
    <text evidence="2">The sequence shown here is derived from an EMBL/GenBank/DDBJ whole genome shotgun (WGS) entry which is preliminary data.</text>
</comment>
<dbReference type="PANTHER" id="PTHR46277">
    <property type="entry name" value="OS03G0850700 PROTEIN"/>
    <property type="match status" value="1"/>
</dbReference>
<dbReference type="SMART" id="SM01100">
    <property type="entry name" value="CRAL_TRIO_N"/>
    <property type="match status" value="1"/>
</dbReference>
<dbReference type="Pfam" id="PF00650">
    <property type="entry name" value="CRAL_TRIO"/>
    <property type="match status" value="1"/>
</dbReference>
<accession>A0AAX6GUA7</accession>
<sequence>MNSEVVGQPGGKDAFEKEKVAAMRAVVEEVDPQAKEVDDYTLTRFLRARDLDIDKASTMFLKYLKWKKASVPNGFISDIEVKNELAQKKMFMQGYDKKGHPIGVAVVAKFYCSKGGMDEFKRFIVYILDKVCNSTPRDQDKFLCIADLQGWGYSNCDIRAYLAGLDILQNYYPEKLGKVLLIHVPYLFMKAWKIICPFIDKRTKEKFVFVEDKNLKATLLEEIDESQLPEIYGGQLRLVSIGPTED</sequence>
<keyword evidence="3" id="KW-1185">Reference proteome</keyword>
<dbReference type="SMART" id="SM00516">
    <property type="entry name" value="SEC14"/>
    <property type="match status" value="1"/>
</dbReference>
<dbReference type="SUPFAM" id="SSF52087">
    <property type="entry name" value="CRAL/TRIO domain"/>
    <property type="match status" value="1"/>
</dbReference>
<dbReference type="SUPFAM" id="SSF46938">
    <property type="entry name" value="CRAL/TRIO N-terminal domain"/>
    <property type="match status" value="1"/>
</dbReference>
<evidence type="ECO:0000313" key="2">
    <source>
        <dbReference type="EMBL" id="KAJ6832114.1"/>
    </source>
</evidence>
<reference evidence="2" key="1">
    <citation type="journal article" date="2023" name="GigaByte">
        <title>Genome assembly of the bearded iris, Iris pallida Lam.</title>
        <authorList>
            <person name="Bruccoleri R.E."/>
            <person name="Oakeley E.J."/>
            <person name="Faust A.M.E."/>
            <person name="Altorfer M."/>
            <person name="Dessus-Babus S."/>
            <person name="Burckhardt D."/>
            <person name="Oertli M."/>
            <person name="Naumann U."/>
            <person name="Petersen F."/>
            <person name="Wong J."/>
        </authorList>
    </citation>
    <scope>NUCLEOTIDE SEQUENCE</scope>
    <source>
        <strain evidence="2">GSM-AAB239-AS_SAM_17_03QT</strain>
    </source>
</reference>
<dbReference type="CDD" id="cd00170">
    <property type="entry name" value="SEC14"/>
    <property type="match status" value="1"/>
</dbReference>
<dbReference type="Proteomes" id="UP001140949">
    <property type="component" value="Unassembled WGS sequence"/>
</dbReference>
<dbReference type="InterPro" id="IPR036865">
    <property type="entry name" value="CRAL-TRIO_dom_sf"/>
</dbReference>
<dbReference type="InterPro" id="IPR011074">
    <property type="entry name" value="CRAL/TRIO_N_dom"/>
</dbReference>
<protein>
    <submittedName>
        <fullName evidence="2">Phosphatidylinositol/phosphatidylcholine transfer protein SFH2-like</fullName>
    </submittedName>
</protein>
<evidence type="ECO:0000259" key="1">
    <source>
        <dbReference type="PROSITE" id="PS50191"/>
    </source>
</evidence>
<dbReference type="Gene3D" id="3.40.525.10">
    <property type="entry name" value="CRAL-TRIO lipid binding domain"/>
    <property type="match status" value="1"/>
</dbReference>
<dbReference type="PROSITE" id="PS50191">
    <property type="entry name" value="CRAL_TRIO"/>
    <property type="match status" value="1"/>
</dbReference>
<dbReference type="InterPro" id="IPR036273">
    <property type="entry name" value="CRAL/TRIO_N_dom_sf"/>
</dbReference>
<gene>
    <name evidence="2" type="ORF">M6B38_345625</name>
</gene>
<dbReference type="AlphaFoldDB" id="A0AAX6GUA7"/>
<name>A0AAX6GUA7_IRIPA</name>
<dbReference type="PANTHER" id="PTHR46277:SF3">
    <property type="entry name" value="BINDING PROTEIN, PUTATIVE-RELATED"/>
    <property type="match status" value="1"/>
</dbReference>
<dbReference type="InterPro" id="IPR001251">
    <property type="entry name" value="CRAL-TRIO_dom"/>
</dbReference>
<dbReference type="EMBL" id="JANAVB010016197">
    <property type="protein sequence ID" value="KAJ6832114.1"/>
    <property type="molecule type" value="Genomic_DNA"/>
</dbReference>
<proteinExistence type="predicted"/>
<dbReference type="Pfam" id="PF03765">
    <property type="entry name" value="CRAL_TRIO_N"/>
    <property type="match status" value="1"/>
</dbReference>
<reference evidence="2" key="2">
    <citation type="submission" date="2023-04" db="EMBL/GenBank/DDBJ databases">
        <authorList>
            <person name="Bruccoleri R.E."/>
            <person name="Oakeley E.J."/>
            <person name="Faust A.-M."/>
            <person name="Dessus-Babus S."/>
            <person name="Altorfer M."/>
            <person name="Burckhardt D."/>
            <person name="Oertli M."/>
            <person name="Naumann U."/>
            <person name="Petersen F."/>
            <person name="Wong J."/>
        </authorList>
    </citation>
    <scope>NUCLEOTIDE SEQUENCE</scope>
    <source>
        <strain evidence="2">GSM-AAB239-AS_SAM_17_03QT</strain>
        <tissue evidence="2">Leaf</tissue>
    </source>
</reference>
<evidence type="ECO:0000313" key="3">
    <source>
        <dbReference type="Proteomes" id="UP001140949"/>
    </source>
</evidence>
<organism evidence="2 3">
    <name type="scientific">Iris pallida</name>
    <name type="common">Sweet iris</name>
    <dbReference type="NCBI Taxonomy" id="29817"/>
    <lineage>
        <taxon>Eukaryota</taxon>
        <taxon>Viridiplantae</taxon>
        <taxon>Streptophyta</taxon>
        <taxon>Embryophyta</taxon>
        <taxon>Tracheophyta</taxon>
        <taxon>Spermatophyta</taxon>
        <taxon>Magnoliopsida</taxon>
        <taxon>Liliopsida</taxon>
        <taxon>Asparagales</taxon>
        <taxon>Iridaceae</taxon>
        <taxon>Iridoideae</taxon>
        <taxon>Irideae</taxon>
        <taxon>Iris</taxon>
    </lineage>
</organism>